<evidence type="ECO:0000259" key="2">
    <source>
        <dbReference type="PROSITE" id="PS50011"/>
    </source>
</evidence>
<feature type="domain" description="Protein kinase" evidence="2">
    <location>
        <begin position="13"/>
        <end position="323"/>
    </location>
</feature>
<dbReference type="SUPFAM" id="SSF56112">
    <property type="entry name" value="Protein kinase-like (PK-like)"/>
    <property type="match status" value="1"/>
</dbReference>
<protein>
    <recommendedName>
        <fullName evidence="2">Protein kinase domain-containing protein</fullName>
    </recommendedName>
</protein>
<dbReference type="EMBL" id="JAGFNS010000005">
    <property type="protein sequence ID" value="MBO3737812.1"/>
    <property type="molecule type" value="Genomic_DNA"/>
</dbReference>
<name>A0ABS3UGA9_9ACTN</name>
<evidence type="ECO:0000256" key="1">
    <source>
        <dbReference type="SAM" id="MobiDB-lite"/>
    </source>
</evidence>
<feature type="compositionally biased region" description="Pro residues" evidence="1">
    <location>
        <begin position="341"/>
        <end position="350"/>
    </location>
</feature>
<dbReference type="InterPro" id="IPR011009">
    <property type="entry name" value="Kinase-like_dom_sf"/>
</dbReference>
<dbReference type="Gene3D" id="1.10.510.10">
    <property type="entry name" value="Transferase(Phosphotransferase) domain 1"/>
    <property type="match status" value="1"/>
</dbReference>
<feature type="compositionally biased region" description="Pro residues" evidence="1">
    <location>
        <begin position="323"/>
        <end position="333"/>
    </location>
</feature>
<gene>
    <name evidence="3" type="ORF">J5X75_09790</name>
</gene>
<dbReference type="PROSITE" id="PS50011">
    <property type="entry name" value="PROTEIN_KINASE_DOM"/>
    <property type="match status" value="1"/>
</dbReference>
<dbReference type="Proteomes" id="UP000679690">
    <property type="component" value="Unassembled WGS sequence"/>
</dbReference>
<reference evidence="3 4" key="1">
    <citation type="submission" date="2021-03" db="EMBL/GenBank/DDBJ databases">
        <title>Actinoplanes flavus sp. nov., a novel actinomycete isolated from Coconut Palm rhizosphere soil.</title>
        <authorList>
            <person name="Luo X."/>
        </authorList>
    </citation>
    <scope>NUCLEOTIDE SEQUENCE [LARGE SCALE GENOMIC DNA]</scope>
    <source>
        <strain evidence="3 4">NEAU-H7</strain>
    </source>
</reference>
<organism evidence="3 4">
    <name type="scientific">Actinoplanes flavus</name>
    <dbReference type="NCBI Taxonomy" id="2820290"/>
    <lineage>
        <taxon>Bacteria</taxon>
        <taxon>Bacillati</taxon>
        <taxon>Actinomycetota</taxon>
        <taxon>Actinomycetes</taxon>
        <taxon>Micromonosporales</taxon>
        <taxon>Micromonosporaceae</taxon>
        <taxon>Actinoplanes</taxon>
    </lineage>
</organism>
<keyword evidence="4" id="KW-1185">Reference proteome</keyword>
<evidence type="ECO:0000313" key="4">
    <source>
        <dbReference type="Proteomes" id="UP000679690"/>
    </source>
</evidence>
<dbReference type="InterPro" id="IPR000719">
    <property type="entry name" value="Prot_kinase_dom"/>
</dbReference>
<feature type="compositionally biased region" description="Basic and acidic residues" evidence="1">
    <location>
        <begin position="306"/>
        <end position="317"/>
    </location>
</feature>
<sequence length="379" mass="41746">MSGDPDTVVKGVLGRLDHLGKGGTAVIYRLPGFQLPGHPPLVYKEYKERTRAIAGPALKRGLLDLVRRRLAMTDQQRAAWDRWVTWPLRVVVDGDEACGILLPLIPAAYFQDLHTRSGQRRRVPREVDMLFGDTKDMARVGLPATSGEQRRAVAVQIARVCALTHHRNVVLGDISGRNMVYDVSGPRPQVMIIDADAARVEGSRGAFGGQPQTPHWEPPEALLAASQLRAARKRGDQKSINTLLPRTTVQNRATDVYKLGLMLVRVVDHGRGKAVNRKPEAALRIFRRAWGRPAAELLERAMSGSPDDRPSARELYESMRPGGPRPSRPPAQPQPQQQPSVPKPRPPDPPTTGAGPIENGKRAGSFVFVEGRGWVRDGR</sequence>
<accession>A0ABS3UGA9</accession>
<comment type="caution">
    <text evidence="3">The sequence shown here is derived from an EMBL/GenBank/DDBJ whole genome shotgun (WGS) entry which is preliminary data.</text>
</comment>
<proteinExistence type="predicted"/>
<evidence type="ECO:0000313" key="3">
    <source>
        <dbReference type="EMBL" id="MBO3737812.1"/>
    </source>
</evidence>
<feature type="region of interest" description="Disordered" evidence="1">
    <location>
        <begin position="299"/>
        <end position="379"/>
    </location>
</feature>
<dbReference type="RefSeq" id="WP_208467010.1">
    <property type="nucleotide sequence ID" value="NZ_JAGFNS010000005.1"/>
</dbReference>